<reference evidence="2" key="1">
    <citation type="journal article" date="2014" name="Proc. Natl. Acad. Sci. U.S.A.">
        <title>Extensive sampling of basidiomycete genomes demonstrates inadequacy of the white-rot/brown-rot paradigm for wood decay fungi.</title>
        <authorList>
            <person name="Riley R."/>
            <person name="Salamov A.A."/>
            <person name="Brown D.W."/>
            <person name="Nagy L.G."/>
            <person name="Floudas D."/>
            <person name="Held B.W."/>
            <person name="Levasseur A."/>
            <person name="Lombard V."/>
            <person name="Morin E."/>
            <person name="Otillar R."/>
            <person name="Lindquist E.A."/>
            <person name="Sun H."/>
            <person name="LaButti K.M."/>
            <person name="Schmutz J."/>
            <person name="Jabbour D."/>
            <person name="Luo H."/>
            <person name="Baker S.E."/>
            <person name="Pisabarro A.G."/>
            <person name="Walton J.D."/>
            <person name="Blanchette R.A."/>
            <person name="Henrissat B."/>
            <person name="Martin F."/>
            <person name="Cullen D."/>
            <person name="Hibbett D.S."/>
            <person name="Grigoriev I.V."/>
        </authorList>
    </citation>
    <scope>NUCLEOTIDE SEQUENCE [LARGE SCALE GENOMIC DNA]</scope>
    <source>
        <strain evidence="2">MUCL 33604</strain>
    </source>
</reference>
<gene>
    <name evidence="1" type="ORF">JAAARDRAFT_519018</name>
</gene>
<keyword evidence="2" id="KW-1185">Reference proteome</keyword>
<protein>
    <submittedName>
        <fullName evidence="1">Uncharacterized protein</fullName>
    </submittedName>
</protein>
<evidence type="ECO:0000313" key="1">
    <source>
        <dbReference type="EMBL" id="KDQ61693.1"/>
    </source>
</evidence>
<dbReference type="EMBL" id="KL197712">
    <property type="protein sequence ID" value="KDQ61693.1"/>
    <property type="molecule type" value="Genomic_DNA"/>
</dbReference>
<accession>A0A067Q3Q2</accession>
<name>A0A067Q3Q2_9AGAM</name>
<dbReference type="HOGENOM" id="CLU_2320744_0_0_1"/>
<sequence length="99" mass="11431">MLMSRTRRRRPHRTIDRNRKHCQICNLLSTVSSRGSTRSVRSNLKMDLSRVHRPFRSLEESGLTAGVLFCFSRAHLAPTLYPLPTPQTQARNTYDAFDS</sequence>
<dbReference type="InParanoid" id="A0A067Q3Q2"/>
<evidence type="ECO:0000313" key="2">
    <source>
        <dbReference type="Proteomes" id="UP000027265"/>
    </source>
</evidence>
<dbReference type="AlphaFoldDB" id="A0A067Q3Q2"/>
<organism evidence="1 2">
    <name type="scientific">Jaapia argillacea MUCL 33604</name>
    <dbReference type="NCBI Taxonomy" id="933084"/>
    <lineage>
        <taxon>Eukaryota</taxon>
        <taxon>Fungi</taxon>
        <taxon>Dikarya</taxon>
        <taxon>Basidiomycota</taxon>
        <taxon>Agaricomycotina</taxon>
        <taxon>Agaricomycetes</taxon>
        <taxon>Agaricomycetidae</taxon>
        <taxon>Jaapiales</taxon>
        <taxon>Jaapiaceae</taxon>
        <taxon>Jaapia</taxon>
    </lineage>
</organism>
<proteinExistence type="predicted"/>
<dbReference type="Proteomes" id="UP000027265">
    <property type="component" value="Unassembled WGS sequence"/>
</dbReference>